<feature type="domain" description="Thyroglobulin type-1" evidence="17">
    <location>
        <begin position="1029"/>
        <end position="1075"/>
    </location>
</feature>
<dbReference type="InterPro" id="IPR002018">
    <property type="entry name" value="CarbesteraseB"/>
</dbReference>
<comment type="similarity">
    <text evidence="2">Belongs to the type-B carboxylesterase/lipase family.</text>
</comment>
<keyword evidence="6" id="KW-0765">Sulfation</keyword>
<keyword evidence="10" id="KW-0677">Repeat</keyword>
<keyword evidence="4" id="KW-0964">Secreted</keyword>
<evidence type="ECO:0000256" key="10">
    <source>
        <dbReference type="ARBA" id="ARBA00022737"/>
    </source>
</evidence>
<comment type="subunit">
    <text evidence="14">Monomer. Homodimer (via ChEL region); occurs in the endoplasmic reticulum and is required for export to the Golgi apparatus. Homooligomer; disulfide-linked; stored in this form in the thyroid follicle lumen.</text>
</comment>
<feature type="domain" description="Thyroglobulin type-1" evidence="17">
    <location>
        <begin position="60"/>
        <end position="120"/>
    </location>
</feature>
<dbReference type="Gene3D" id="2.10.50.10">
    <property type="entry name" value="Tumor Necrosis Factor Receptor, subunit A, domain 2"/>
    <property type="match status" value="1"/>
</dbReference>
<evidence type="ECO:0000256" key="12">
    <source>
        <dbReference type="ARBA" id="ARBA00023157"/>
    </source>
</evidence>
<evidence type="ECO:0000256" key="3">
    <source>
        <dbReference type="ARBA" id="ARBA00017326"/>
    </source>
</evidence>
<evidence type="ECO:0000256" key="5">
    <source>
        <dbReference type="ARBA" id="ARBA00022534"/>
    </source>
</evidence>
<comment type="caution">
    <text evidence="15">Lacks conserved residue(s) required for the propagation of feature annotation.</text>
</comment>
<keyword evidence="9" id="KW-0732">Signal</keyword>
<keyword evidence="7" id="KW-0405">Iodination</keyword>
<dbReference type="CTD" id="7038"/>
<dbReference type="InterPro" id="IPR036857">
    <property type="entry name" value="Thyroglobulin_1_sf"/>
</dbReference>
<feature type="disulfide bond" evidence="15">
    <location>
        <begin position="163"/>
        <end position="183"/>
    </location>
</feature>
<dbReference type="SUPFAM" id="SSF53474">
    <property type="entry name" value="alpha/beta-Hydrolases"/>
    <property type="match status" value="1"/>
</dbReference>
<dbReference type="Gene3D" id="4.10.800.10">
    <property type="entry name" value="Thyroglobulin type-1"/>
    <property type="match status" value="10"/>
</dbReference>
<evidence type="ECO:0000256" key="7">
    <source>
        <dbReference type="ARBA" id="ARBA00022653"/>
    </source>
</evidence>
<dbReference type="GO" id="GO:0005576">
    <property type="term" value="C:extracellular region"/>
    <property type="evidence" value="ECO:0007669"/>
    <property type="project" value="UniProtKB-SubCell"/>
</dbReference>
<evidence type="ECO:0000313" key="18">
    <source>
        <dbReference type="Proteomes" id="UP000221080"/>
    </source>
</evidence>
<dbReference type="STRING" id="7998.ENSIPUP00000006703"/>
<dbReference type="Pfam" id="PF00135">
    <property type="entry name" value="COesterase"/>
    <property type="match status" value="1"/>
</dbReference>
<dbReference type="GO" id="GO:0005179">
    <property type="term" value="F:hormone activity"/>
    <property type="evidence" value="ECO:0007669"/>
    <property type="project" value="UniProtKB-KW"/>
</dbReference>
<comment type="subcellular location">
    <subcellularLocation>
        <location evidence="1">Secreted</location>
    </subcellularLocation>
</comment>
<keyword evidence="8" id="KW-0372">Hormone</keyword>
<name>A0A2D0RTG6_ICTPU</name>
<dbReference type="GeneID" id="108270941"/>
<feature type="disulfide bond" evidence="15">
    <location>
        <begin position="187"/>
        <end position="206"/>
    </location>
</feature>
<reference evidence="18" key="1">
    <citation type="journal article" date="2016" name="Nat. Commun.">
        <title>The channel catfish genome sequence provides insights into the evolution of scale formation in teleosts.</title>
        <authorList>
            <person name="Liu Z."/>
            <person name="Liu S."/>
            <person name="Yao J."/>
            <person name="Bao L."/>
            <person name="Zhang J."/>
            <person name="Li Y."/>
            <person name="Jiang C."/>
            <person name="Sun L."/>
            <person name="Wang R."/>
            <person name="Zhang Y."/>
            <person name="Zhou T."/>
            <person name="Zeng Q."/>
            <person name="Fu Q."/>
            <person name="Gao S."/>
            <person name="Li N."/>
            <person name="Koren S."/>
            <person name="Jiang Y."/>
            <person name="Zimin A."/>
            <person name="Xu P."/>
            <person name="Phillippy A.M."/>
            <person name="Geng X."/>
            <person name="Song L."/>
            <person name="Sun F."/>
            <person name="Li C."/>
            <person name="Wang X."/>
            <person name="Chen A."/>
            <person name="Jin Y."/>
            <person name="Yuan Z."/>
            <person name="Yang Y."/>
            <person name="Tan S."/>
            <person name="Peatman E."/>
            <person name="Lu J."/>
            <person name="Qin Z."/>
            <person name="Dunham R."/>
            <person name="Li Z."/>
            <person name="Sonstegard T."/>
            <person name="Feng J."/>
            <person name="Danzmann R.G."/>
            <person name="Schroeder S."/>
            <person name="Scheffler B."/>
            <person name="Duke M.V."/>
            <person name="Ballard L."/>
            <person name="Kucuktas H."/>
            <person name="Kaltenboeck L."/>
            <person name="Liu H."/>
            <person name="Armbruster J."/>
            <person name="Xie Y."/>
            <person name="Kirby M.L."/>
            <person name="Tian Y."/>
            <person name="Flanagan M.E."/>
            <person name="Mu W."/>
            <person name="Waldbieser G.C."/>
        </authorList>
    </citation>
    <scope>NUCLEOTIDE SEQUENCE [LARGE SCALE GENOMIC DNA]</scope>
    <source>
        <strain evidence="18">SDA103</strain>
    </source>
</reference>
<gene>
    <name evidence="19" type="primary">tg</name>
</gene>
<evidence type="ECO:0000259" key="17">
    <source>
        <dbReference type="PROSITE" id="PS51162"/>
    </source>
</evidence>
<proteinExistence type="inferred from homology"/>
<feature type="disulfide bond" evidence="15">
    <location>
        <begin position="640"/>
        <end position="660"/>
    </location>
</feature>
<organism evidence="18 19">
    <name type="scientific">Ictalurus punctatus</name>
    <name type="common">Channel catfish</name>
    <name type="synonym">Silurus punctatus</name>
    <dbReference type="NCBI Taxonomy" id="7998"/>
    <lineage>
        <taxon>Eukaryota</taxon>
        <taxon>Metazoa</taxon>
        <taxon>Chordata</taxon>
        <taxon>Craniata</taxon>
        <taxon>Vertebrata</taxon>
        <taxon>Euteleostomi</taxon>
        <taxon>Actinopterygii</taxon>
        <taxon>Neopterygii</taxon>
        <taxon>Teleostei</taxon>
        <taxon>Ostariophysi</taxon>
        <taxon>Siluriformes</taxon>
        <taxon>Ictaluridae</taxon>
        <taxon>Ictalurus</taxon>
    </lineage>
</organism>
<dbReference type="Pfam" id="PF00086">
    <property type="entry name" value="Thyroglobulin_1"/>
    <property type="match status" value="9"/>
</dbReference>
<dbReference type="Gene3D" id="3.40.50.1820">
    <property type="entry name" value="alpha/beta hydrolase"/>
    <property type="match status" value="1"/>
</dbReference>
<feature type="domain" description="Thyroglobulin type-1" evidence="17">
    <location>
        <begin position="1076"/>
        <end position="1149"/>
    </location>
</feature>
<feature type="domain" description="Thyroglobulin type-1" evidence="17">
    <location>
        <begin position="184"/>
        <end position="280"/>
    </location>
</feature>
<feature type="domain" description="Thyroglobulin type-1" evidence="17">
    <location>
        <begin position="605"/>
        <end position="660"/>
    </location>
</feature>
<keyword evidence="11" id="KW-0795">Thyroid hormone</keyword>
<keyword evidence="5" id="KW-0893">Thyroid hormones biosynthesis</keyword>
<feature type="domain" description="Thyroglobulin type-1" evidence="17">
    <location>
        <begin position="1150"/>
        <end position="1219"/>
    </location>
</feature>
<feature type="disulfide bond" evidence="15">
    <location>
        <begin position="100"/>
        <end position="120"/>
    </location>
</feature>
<dbReference type="PANTHER" id="PTHR14093:SF19">
    <property type="entry name" value="THYROGLOBULIN"/>
    <property type="match status" value="1"/>
</dbReference>
<feature type="domain" description="Thyroglobulin type-1" evidence="17">
    <location>
        <begin position="321"/>
        <end position="380"/>
    </location>
</feature>
<evidence type="ECO:0000256" key="1">
    <source>
        <dbReference type="ARBA" id="ARBA00004613"/>
    </source>
</evidence>
<keyword evidence="18" id="KW-1185">Reference proteome</keyword>
<dbReference type="RefSeq" id="XP_017333466.2">
    <property type="nucleotide sequence ID" value="XM_017477977.3"/>
</dbReference>
<feature type="domain" description="Thyroglobulin type-1" evidence="17">
    <location>
        <begin position="661"/>
        <end position="730"/>
    </location>
</feature>
<evidence type="ECO:0000256" key="8">
    <source>
        <dbReference type="ARBA" id="ARBA00022702"/>
    </source>
</evidence>
<dbReference type="SMART" id="SM01411">
    <property type="entry name" value="Ephrin_rec_like"/>
    <property type="match status" value="2"/>
</dbReference>
<evidence type="ECO:0000256" key="11">
    <source>
        <dbReference type="ARBA" id="ARBA00022920"/>
    </source>
</evidence>
<evidence type="ECO:0000256" key="6">
    <source>
        <dbReference type="ARBA" id="ARBA00022641"/>
    </source>
</evidence>
<accession>A0A2D0RTG6</accession>
<dbReference type="PROSITE" id="PS51162">
    <property type="entry name" value="THYROGLOBULIN_1_2"/>
    <property type="match status" value="9"/>
</dbReference>
<feature type="domain" description="Thyroglobulin type-1" evidence="17">
    <location>
        <begin position="121"/>
        <end position="183"/>
    </location>
</feature>
<dbReference type="FunFam" id="3.40.50.1820:FF:000127">
    <property type="entry name" value="Thyroglobulin"/>
    <property type="match status" value="1"/>
</dbReference>
<dbReference type="CDD" id="cd00191">
    <property type="entry name" value="TY"/>
    <property type="match status" value="6"/>
</dbReference>
<feature type="compositionally biased region" description="Polar residues" evidence="16">
    <location>
        <begin position="2730"/>
        <end position="2739"/>
    </location>
</feature>
<dbReference type="InterPro" id="IPR000716">
    <property type="entry name" value="Thyroglobulin_1"/>
</dbReference>
<evidence type="ECO:0000313" key="19">
    <source>
        <dbReference type="RefSeq" id="XP_017333466.2"/>
    </source>
</evidence>
<dbReference type="PROSITE" id="PS00484">
    <property type="entry name" value="THYROGLOBULIN_1_1"/>
    <property type="match status" value="3"/>
</dbReference>
<dbReference type="GO" id="GO:0042446">
    <property type="term" value="P:hormone biosynthetic process"/>
    <property type="evidence" value="ECO:0007669"/>
    <property type="project" value="UniProtKB-KW"/>
</dbReference>
<keyword evidence="12 15" id="KW-1015">Disulfide bond</keyword>
<evidence type="ECO:0000256" key="9">
    <source>
        <dbReference type="ARBA" id="ARBA00022729"/>
    </source>
</evidence>
<feature type="disulfide bond" evidence="15">
    <location>
        <begin position="1044"/>
        <end position="1051"/>
    </location>
</feature>
<sequence>MTVQIHTVYKAVMWLLSVGMYLHSKRSKCRMYLYCFLVLLSSFCFTQCKISEYQLESEVGSQCEQLRAFGSAQQQDHIPQCSVDGRFRHVQCNRLGECWCVNGDGSEIPGSRQNTSVVHCLTSCQLQRQRALLSQDPDLVPQCRESGEYQSVQCDGALGQCWCVDLEGMEIYGTRQNGRPSQCPGVCQVRERRLLHGVGEPSPPQCSDDGTFLPVQCKLINTTNMMVFDLLHTFNRFPDIFQTFSGFRKAFPELSSYCYCADTRGRELPSTGIELLLSDVYDTAFSSLDVGRTFSQSNMYRILQRRYLAVQLALTGQFRCPTPCESERSASSQAGNVYVPSCDTRGSYLPTQCQTGGQCWCVDSDGKEIFGTRQHGVPNCRGGAKDCRSERRQALSRLFYGPTGYFSQNNVFSASQKTFSPPVPCSLEFQELLAKSGLSRSLPESEHLDVGDILAEIVQGLFPTGALALKALSLTTNPKRLQENLFGGKILKNVGNFNFTGTVGARGTLRFSQVFSQVGLIQNGEDLLQLAMFFSDDSVNFNLDQKISDSYGRSVNLKRNRDLIKLIGTILENEQFFTTLQQTITLLKAEDNTQLGTIFQAVFQNDICDSAATPSSLYVPQCTEDGQYQEIQCQGSECWCVDSNGQEVRESRSTGSKPRCPSQCEKESRMAIGVKSSRSAGSEVFIPKCEKDGVYAPLQCLGKNCFCMDRTGARHNILSSGGSLQCPTVCQVTAAQYFLNTVTSILASPASIAQLSDVYIPRCTSDGSWHQIQCDGPPEQAFLFYREWSQVNNAGEQLPVSELLNILQEYRRNPEAMTSFKGFLFALFQARHQKVFPSLARFDAFSELPSEILDGNAQTVFGPSIFLNPLSLWRLLRGDTSQYPGPLSDFSAPLGHFNLRQCWCVDQKGDMIPDTKAPVNQVPKCPGPCSLVREQGDKFLAEAEILISLSNSSHIPVGYSFLLAESVKLSPEELQQAASPGFQISDVLLSNTNSALHLAAYSTLQFYWQSSLLASGRDSQSLLFGYKPYHPQCDAFGQWLPSQCHLSTGHCWCVDEDGGYITGSLTARSIQPPQCQTTCQRSHAQYSMSVWSKATFDMTVSYSPSCEEDGDFSVLQKYDAISNVALCVSPAAGEVIQQATRSPTGELQCPSWCALQKKLASEREAGIGYEPECVEDGKMFKLQQCDEVYCWCVSETGREIPSTRSPRLVKTSSCDTPQCPLVFGVSISHGAILCDNESVAGKQRQRCEIFCDQGYINALPAETFLCDPVTRTWLSEAPLVYSCQRAQPLQTVQVSTVLQLSLAEDQQSCIVQRSLLHASLLFNLRAAGLCSLQLSPGQYGSICDESSVFLECLSQQNLTAYITFKVRLSDLPVNVLPDLHDIDTVLSSQMKQDGVMALIRNKSYQSIFVSESTTAFSSPATFNCSAGFRLLPDSSGCVRCPAGSFSNGGRCIACPHGSYQSEAGKDLCFPCTSGTSTAALGAFSPSHCVSECQQRNLSCTEKGDFLSAQKHFLSGKWLCVTVEGEELSWTSADEPVTAEQCKALEKFKAVTVSSLLLDSVDAVVLQSIPSSQPLETQIRKCVLDCAKDDSCQYVAVFNEGTQTFCDFYSTQTTNVECKTSQERKGFLGNEAADTFQALSCLLKVKVGDKPNLTVLRKKGHEFNIAGRKSFKRLRFHKVNSGVYRTVVFEAPRASLDDVHHFCVDTCSQESCCDGFILNKNVLTGGSVMCGLLSFPDVLQCSEEDWDVSGVASSRRTCGAGFKYNKQQKRFTFEFGGQNFIITDSALPASSKNKTDYQATIISFQQVYLWTESDMSTRPKTEGACGESTLLEVSRPTLSDSVKQNFEVLDTNEIKIDAKKETPSQQYWVFKHQFTAAEAQLWCLKHCIEDEFCHVADLRDEGPLYFTCILYPDTRVCGAYDKPLRQACSLVLLQDPQTAYQKKVNLTGSVKSFYSRVPFRKMVSYSVRYRVGTPNKSITEGFFECERRCDEDPCCRGIGYVQDTEASAVQCLTLNSLGIQTCGENERTKWRVQDCFPSKVQTEVYPFGWYEKPVNQWTKSPGICPLFKLRSPSKVVNLKNWRVLDASYVVVDSSISAFDIVHISRDIADDLGRVHNWCLAACEENDSCSAVSVASRESAVRCVMYPDTHICLPSSSGQHCVLLIKEPAEYVYLRTVLRQQLTSVSIPGHGTLLGKNEMKLIETDSKSVTYFLGVPYASPPTGEMRFRPPKPADWTGTWNATFARPSCLQPGDTVKSSSSEDCLYLNIFVPSSVKQPTSVLVFFHNADSSLLDGSYLAAVGNIIVVTANFRVAAFGFLSTGSSTLSENYGLQDQAAALGWVQENIALFGGDPTRVTVGADRNGADIASLHLASPSSSSLFHQALLMGGSVFSPATVMSKQKAQEQAVSLGLELGCSSLDPAQLLICLRQKSAERINAAQTKLLAVSGPLLAWSPVVDGVVVREHPSAALSSGRFHRVPLMLGSSAEDGLISRAKNIKNFEQLQGRADSKTAFYEALSNSLGGDDANNFVKEAATWFYSLQHSPTPSGYSVFSRALENATRDFFITCPSVEMATFWASSTRSAVYMYHLPQDMVHTSVDYSSPLDMQYVFGLPHVPETRELFTSTERTLSLQIMSYMANFIKSGNPNLPLSVSGASFSELLPPWPQFLPHPNGQNYKELSPTLSNHKSLQANQCSFWSQYVPVLSSSTGKFLSKNSDGENKPSEAPKPAPLSDFSSLVTQTEPKSEKDAYS</sequence>
<evidence type="ECO:0000256" key="15">
    <source>
        <dbReference type="PROSITE-ProRule" id="PRU00500"/>
    </source>
</evidence>
<evidence type="ECO:0000256" key="13">
    <source>
        <dbReference type="ARBA" id="ARBA00023180"/>
    </source>
</evidence>
<dbReference type="PROSITE" id="PS00941">
    <property type="entry name" value="CARBOXYLESTERASE_B_2"/>
    <property type="match status" value="1"/>
</dbReference>
<protein>
    <recommendedName>
        <fullName evidence="3">Thyroglobulin</fullName>
    </recommendedName>
</protein>
<evidence type="ECO:0000256" key="14">
    <source>
        <dbReference type="ARBA" id="ARBA00046595"/>
    </source>
</evidence>
<dbReference type="KEGG" id="ipu:108270941"/>
<dbReference type="SMART" id="SM00211">
    <property type="entry name" value="TY"/>
    <property type="match status" value="10"/>
</dbReference>
<evidence type="ECO:0000256" key="16">
    <source>
        <dbReference type="SAM" id="MobiDB-lite"/>
    </source>
</evidence>
<reference evidence="19" key="2">
    <citation type="submission" date="2025-08" db="UniProtKB">
        <authorList>
            <consortium name="RefSeq"/>
        </authorList>
    </citation>
    <scope>IDENTIFICATION</scope>
    <source>
        <tissue evidence="19">Blood</tissue>
    </source>
</reference>
<dbReference type="OrthoDB" id="6409105at2759"/>
<dbReference type="InterPro" id="IPR029058">
    <property type="entry name" value="AB_hydrolase_fold"/>
</dbReference>
<dbReference type="InterPro" id="IPR052001">
    <property type="entry name" value="MHC-II_Gamma/Thyroglobulin"/>
</dbReference>
<feature type="disulfide bond" evidence="15">
    <location>
        <begin position="154"/>
        <end position="161"/>
    </location>
</feature>
<keyword evidence="13" id="KW-0325">Glycoprotein</keyword>
<dbReference type="Proteomes" id="UP000221080">
    <property type="component" value="Chromosome 1"/>
</dbReference>
<evidence type="ECO:0000256" key="2">
    <source>
        <dbReference type="ARBA" id="ARBA00005964"/>
    </source>
</evidence>
<dbReference type="InterPro" id="IPR019819">
    <property type="entry name" value="Carboxylesterase_B_CS"/>
</dbReference>
<evidence type="ECO:0000256" key="4">
    <source>
        <dbReference type="ARBA" id="ARBA00022525"/>
    </source>
</evidence>
<feature type="disulfide bond" evidence="15">
    <location>
        <begin position="124"/>
        <end position="143"/>
    </location>
</feature>
<dbReference type="InterPro" id="IPR011641">
    <property type="entry name" value="Tyr-kin_ephrin_A/B_rcpt-like"/>
</dbReference>
<dbReference type="Pfam" id="PF07699">
    <property type="entry name" value="Ephrin_rec_like"/>
    <property type="match status" value="1"/>
</dbReference>
<feature type="region of interest" description="Disordered" evidence="16">
    <location>
        <begin position="2708"/>
        <end position="2748"/>
    </location>
</feature>
<dbReference type="PANTHER" id="PTHR14093">
    <property type="entry name" value="HLA CLASS II GAMMA CHAIN"/>
    <property type="match status" value="1"/>
</dbReference>
<dbReference type="SUPFAM" id="SSF57610">
    <property type="entry name" value="Thyroglobulin type-1 domain"/>
    <property type="match status" value="10"/>
</dbReference>